<dbReference type="SUPFAM" id="SSF52833">
    <property type="entry name" value="Thioredoxin-like"/>
    <property type="match status" value="1"/>
</dbReference>
<dbReference type="GO" id="GO:0016209">
    <property type="term" value="F:antioxidant activity"/>
    <property type="evidence" value="ECO:0007669"/>
    <property type="project" value="InterPro"/>
</dbReference>
<gene>
    <name evidence="2" type="ORF">ABR75_00840</name>
</gene>
<name>A0A0R2QGP7_9ACTN</name>
<dbReference type="InterPro" id="IPR013766">
    <property type="entry name" value="Thioredoxin_domain"/>
</dbReference>
<dbReference type="EMBL" id="LIBJ01000007">
    <property type="protein sequence ID" value="KRO49480.1"/>
    <property type="molecule type" value="Genomic_DNA"/>
</dbReference>
<proteinExistence type="predicted"/>
<evidence type="ECO:0000313" key="3">
    <source>
        <dbReference type="Proteomes" id="UP000051017"/>
    </source>
</evidence>
<dbReference type="AlphaFoldDB" id="A0A0R2QGP7"/>
<reference evidence="2 3" key="1">
    <citation type="submission" date="2015-10" db="EMBL/GenBank/DDBJ databases">
        <title>Metagenome-Assembled Genomes uncover a global brackish microbiome.</title>
        <authorList>
            <person name="Hugerth L.W."/>
            <person name="Larsson J."/>
            <person name="Alneberg J."/>
            <person name="Lindh M.V."/>
            <person name="Legrand C."/>
            <person name="Pinhassi J."/>
            <person name="Andersson A.F."/>
        </authorList>
    </citation>
    <scope>NUCLEOTIDE SEQUENCE [LARGE SCALE GENOMIC DNA]</scope>
    <source>
        <strain evidence="2">BACL6 MAG-120924-bin43</strain>
    </source>
</reference>
<feature type="domain" description="Thioredoxin" evidence="1">
    <location>
        <begin position="43"/>
        <end position="182"/>
    </location>
</feature>
<evidence type="ECO:0000259" key="1">
    <source>
        <dbReference type="PROSITE" id="PS51352"/>
    </source>
</evidence>
<organism evidence="2 3">
    <name type="scientific">Acidimicrobiia bacterium BACL6 MAG-120924-bin43</name>
    <dbReference type="NCBI Taxonomy" id="1655583"/>
    <lineage>
        <taxon>Bacteria</taxon>
        <taxon>Bacillati</taxon>
        <taxon>Actinomycetota</taxon>
        <taxon>Acidimicrobiia</taxon>
        <taxon>acIV cluster</taxon>
    </lineage>
</organism>
<accession>A0A0R2QGP7</accession>
<comment type="caution">
    <text evidence="2">The sequence shown here is derived from an EMBL/GenBank/DDBJ whole genome shotgun (WGS) entry which is preliminary data.</text>
</comment>
<dbReference type="CDD" id="cd02966">
    <property type="entry name" value="TlpA_like_family"/>
    <property type="match status" value="1"/>
</dbReference>
<dbReference type="Proteomes" id="UP000051017">
    <property type="component" value="Unassembled WGS sequence"/>
</dbReference>
<dbReference type="InterPro" id="IPR000866">
    <property type="entry name" value="AhpC/TSA"/>
</dbReference>
<protein>
    <recommendedName>
        <fullName evidence="1">Thioredoxin domain-containing protein</fullName>
    </recommendedName>
</protein>
<dbReference type="PROSITE" id="PS51352">
    <property type="entry name" value="THIOREDOXIN_2"/>
    <property type="match status" value="1"/>
</dbReference>
<dbReference type="InterPro" id="IPR036249">
    <property type="entry name" value="Thioredoxin-like_sf"/>
</dbReference>
<sequence>MLSEKKVKPVAPIAATVVGIVLVCLLWVLVSAKPNPSDNADSPLLGQPAPAVVTTTLEDKPFDLSRRKGSWVVLNFFNSTCVPCRIEHPLLLAFAQNQLSTDNPAEMYTVINDDNDSSVLAFFAENKGDWQKIRDNDGAIAVAFGVAKVPETWIVDPNGYVRLRIAGQLSEGLLDEQLSLLKLQFGS</sequence>
<dbReference type="InterPro" id="IPR050553">
    <property type="entry name" value="Thioredoxin_ResA/DsbE_sf"/>
</dbReference>
<dbReference type="Gene3D" id="3.40.30.10">
    <property type="entry name" value="Glutaredoxin"/>
    <property type="match status" value="1"/>
</dbReference>
<dbReference type="GO" id="GO:0016491">
    <property type="term" value="F:oxidoreductase activity"/>
    <property type="evidence" value="ECO:0007669"/>
    <property type="project" value="InterPro"/>
</dbReference>
<dbReference type="PANTHER" id="PTHR42852">
    <property type="entry name" value="THIOL:DISULFIDE INTERCHANGE PROTEIN DSBE"/>
    <property type="match status" value="1"/>
</dbReference>
<dbReference type="PROSITE" id="PS00194">
    <property type="entry name" value="THIOREDOXIN_1"/>
    <property type="match status" value="1"/>
</dbReference>
<dbReference type="InterPro" id="IPR017937">
    <property type="entry name" value="Thioredoxin_CS"/>
</dbReference>
<dbReference type="Pfam" id="PF00578">
    <property type="entry name" value="AhpC-TSA"/>
    <property type="match status" value="1"/>
</dbReference>
<dbReference type="PANTHER" id="PTHR42852:SF13">
    <property type="entry name" value="PROTEIN DIPZ"/>
    <property type="match status" value="1"/>
</dbReference>
<evidence type="ECO:0000313" key="2">
    <source>
        <dbReference type="EMBL" id="KRO49480.1"/>
    </source>
</evidence>